<accession>A0A154WFY0</accession>
<dbReference type="OrthoDB" id="7363380at2"/>
<dbReference type="Gene3D" id="1.10.1220.10">
    <property type="entry name" value="Met repressor-like"/>
    <property type="match status" value="1"/>
</dbReference>
<dbReference type="STRING" id="580166.AUP43_04575"/>
<gene>
    <name evidence="1" type="ORF">AUP43_04575</name>
</gene>
<dbReference type="SUPFAM" id="SSF47598">
    <property type="entry name" value="Ribbon-helix-helix"/>
    <property type="match status" value="1"/>
</dbReference>
<evidence type="ECO:0000313" key="2">
    <source>
        <dbReference type="Proteomes" id="UP000076400"/>
    </source>
</evidence>
<organism evidence="1 2">
    <name type="scientific">Oceanibaculum pacificum</name>
    <dbReference type="NCBI Taxonomy" id="580166"/>
    <lineage>
        <taxon>Bacteria</taxon>
        <taxon>Pseudomonadati</taxon>
        <taxon>Pseudomonadota</taxon>
        <taxon>Alphaproteobacteria</taxon>
        <taxon>Rhodospirillales</taxon>
        <taxon>Oceanibaculaceae</taxon>
        <taxon>Oceanibaculum</taxon>
    </lineage>
</organism>
<sequence>MTKILPPHRTGKGLPPAPAQVVHNLDRAEAGTLKPLNFKVSPEFHREFKAYAAVQGVSMLDILKEGFALVKQRRG</sequence>
<name>A0A154WFY0_9PROT</name>
<dbReference type="AlphaFoldDB" id="A0A154WFY0"/>
<dbReference type="RefSeq" id="WP_067552225.1">
    <property type="nucleotide sequence ID" value="NZ_LPXN01000024.1"/>
</dbReference>
<dbReference type="EMBL" id="LPXN01000024">
    <property type="protein sequence ID" value="KZD12434.1"/>
    <property type="molecule type" value="Genomic_DNA"/>
</dbReference>
<dbReference type="InterPro" id="IPR010985">
    <property type="entry name" value="Ribbon_hlx_hlx"/>
</dbReference>
<dbReference type="Proteomes" id="UP000076400">
    <property type="component" value="Unassembled WGS sequence"/>
</dbReference>
<comment type="caution">
    <text evidence="1">The sequence shown here is derived from an EMBL/GenBank/DDBJ whole genome shotgun (WGS) entry which is preliminary data.</text>
</comment>
<proteinExistence type="predicted"/>
<keyword evidence="2" id="KW-1185">Reference proteome</keyword>
<protein>
    <recommendedName>
        <fullName evidence="3">Chromosome partitioning protein ParB</fullName>
    </recommendedName>
</protein>
<dbReference type="GO" id="GO:0006355">
    <property type="term" value="P:regulation of DNA-templated transcription"/>
    <property type="evidence" value="ECO:0007669"/>
    <property type="project" value="InterPro"/>
</dbReference>
<evidence type="ECO:0000313" key="1">
    <source>
        <dbReference type="EMBL" id="KZD12434.1"/>
    </source>
</evidence>
<dbReference type="InterPro" id="IPR013321">
    <property type="entry name" value="Arc_rbn_hlx_hlx"/>
</dbReference>
<reference evidence="1 2" key="1">
    <citation type="submission" date="2015-12" db="EMBL/GenBank/DDBJ databases">
        <title>Genome sequence of Oceanibaculum pacificum MCCC 1A02656.</title>
        <authorList>
            <person name="Lu L."/>
            <person name="Lai Q."/>
            <person name="Shao Z."/>
            <person name="Qian P."/>
        </authorList>
    </citation>
    <scope>NUCLEOTIDE SEQUENCE [LARGE SCALE GENOMIC DNA]</scope>
    <source>
        <strain evidence="1 2">MCCC 1A02656</strain>
    </source>
</reference>
<evidence type="ECO:0008006" key="3">
    <source>
        <dbReference type="Google" id="ProtNLM"/>
    </source>
</evidence>